<evidence type="ECO:0000256" key="2">
    <source>
        <dbReference type="ARBA" id="ARBA00023128"/>
    </source>
</evidence>
<evidence type="ECO:0000313" key="6">
    <source>
        <dbReference type="Proteomes" id="UP000663891"/>
    </source>
</evidence>
<dbReference type="AlphaFoldDB" id="A0A814X2A5"/>
<evidence type="ECO:0000256" key="1">
    <source>
        <dbReference type="ARBA" id="ARBA00004173"/>
    </source>
</evidence>
<evidence type="ECO:0000313" key="4">
    <source>
        <dbReference type="EMBL" id="CAF1210009.1"/>
    </source>
</evidence>
<sequence>MTTSSSIGENDIKFNSSSSSSVCWQARDAWWKCLDLYDNCESKCQKQIEQLHQACSPKMIQFFEERRKKLTEDKPNRKLMLPQNALHNYLTDFRNNANHNFFSHQTGFPFDDDDDDYK</sequence>
<evidence type="ECO:0000313" key="5">
    <source>
        <dbReference type="EMBL" id="CAF4280657.1"/>
    </source>
</evidence>
<keyword evidence="2" id="KW-0496">Mitochondrion</keyword>
<dbReference type="Proteomes" id="UP000663881">
    <property type="component" value="Unassembled WGS sequence"/>
</dbReference>
<evidence type="ECO:0000256" key="3">
    <source>
        <dbReference type="ARBA" id="ARBA00023157"/>
    </source>
</evidence>
<dbReference type="OrthoDB" id="16284at2759"/>
<comment type="caution">
    <text evidence="4">The sequence shown here is derived from an EMBL/GenBank/DDBJ whole genome shotgun (WGS) entry which is preliminary data.</text>
</comment>
<dbReference type="Proteomes" id="UP000663891">
    <property type="component" value="Unassembled WGS sequence"/>
</dbReference>
<dbReference type="InterPro" id="IPR048280">
    <property type="entry name" value="COX6B-like"/>
</dbReference>
<protein>
    <submittedName>
        <fullName evidence="4">Uncharacterized protein</fullName>
    </submittedName>
</protein>
<dbReference type="SUPFAM" id="SSF47694">
    <property type="entry name" value="Cytochrome c oxidase subunit h"/>
    <property type="match status" value="1"/>
</dbReference>
<dbReference type="Pfam" id="PF02297">
    <property type="entry name" value="COX6B"/>
    <property type="match status" value="1"/>
</dbReference>
<name>A0A814X2A5_9BILA</name>
<dbReference type="EMBL" id="CAJOAY010014616">
    <property type="protein sequence ID" value="CAF4280657.1"/>
    <property type="molecule type" value="Genomic_DNA"/>
</dbReference>
<dbReference type="InterPro" id="IPR036549">
    <property type="entry name" value="CX6/COA6-like_sf"/>
</dbReference>
<organism evidence="4 6">
    <name type="scientific">Adineta steineri</name>
    <dbReference type="NCBI Taxonomy" id="433720"/>
    <lineage>
        <taxon>Eukaryota</taxon>
        <taxon>Metazoa</taxon>
        <taxon>Spiralia</taxon>
        <taxon>Gnathifera</taxon>
        <taxon>Rotifera</taxon>
        <taxon>Eurotatoria</taxon>
        <taxon>Bdelloidea</taxon>
        <taxon>Adinetida</taxon>
        <taxon>Adinetidae</taxon>
        <taxon>Adineta</taxon>
    </lineage>
</organism>
<dbReference type="EMBL" id="CAJNON010000346">
    <property type="protein sequence ID" value="CAF1210009.1"/>
    <property type="molecule type" value="Genomic_DNA"/>
</dbReference>
<dbReference type="Gene3D" id="1.10.10.140">
    <property type="entry name" value="Cytochrome c oxidase, subunit VIb"/>
    <property type="match status" value="1"/>
</dbReference>
<dbReference type="GO" id="GO:0005739">
    <property type="term" value="C:mitochondrion"/>
    <property type="evidence" value="ECO:0007669"/>
    <property type="project" value="UniProtKB-SubCell"/>
</dbReference>
<comment type="subcellular location">
    <subcellularLocation>
        <location evidence="1">Mitochondrion</location>
    </subcellularLocation>
</comment>
<proteinExistence type="predicted"/>
<accession>A0A814X2A5</accession>
<gene>
    <name evidence="5" type="ORF">OKA104_LOCUS45170</name>
    <name evidence="4" type="ORF">VCS650_LOCUS26125</name>
</gene>
<reference evidence="4" key="1">
    <citation type="submission" date="2021-02" db="EMBL/GenBank/DDBJ databases">
        <authorList>
            <person name="Nowell W R."/>
        </authorList>
    </citation>
    <scope>NUCLEOTIDE SEQUENCE</scope>
</reference>
<keyword evidence="3" id="KW-1015">Disulfide bond</keyword>